<evidence type="ECO:0000313" key="1">
    <source>
        <dbReference type="EMBL" id="GAA5510977.1"/>
    </source>
</evidence>
<proteinExistence type="predicted"/>
<keyword evidence="2" id="KW-1185">Reference proteome</keyword>
<name>A0ABP9W0R8_9BACT</name>
<comment type="caution">
    <text evidence="1">The sequence shown here is derived from an EMBL/GenBank/DDBJ whole genome shotgun (WGS) entry which is preliminary data.</text>
</comment>
<dbReference type="EMBL" id="BAABRO010000031">
    <property type="protein sequence ID" value="GAA5510977.1"/>
    <property type="molecule type" value="Genomic_DNA"/>
</dbReference>
<sequence length="96" mass="10133">MKLSVPALKVPAGPTSMDPPLNFALPPMVIMSAALSFRTMVPPDELIVASLPAEITPTPLSVTFDPADNTRLVAAVRLMILMAFSSLMVVAPPDCD</sequence>
<protein>
    <submittedName>
        <fullName evidence="1">Uncharacterized protein</fullName>
    </submittedName>
</protein>
<gene>
    <name evidence="1" type="ORF">Rcae01_06489</name>
</gene>
<reference evidence="1 2" key="1">
    <citation type="submission" date="2024-02" db="EMBL/GenBank/DDBJ databases">
        <title>Rhodopirellula caenicola NBRC 110016.</title>
        <authorList>
            <person name="Ichikawa N."/>
            <person name="Katano-Makiyama Y."/>
            <person name="Hidaka K."/>
        </authorList>
    </citation>
    <scope>NUCLEOTIDE SEQUENCE [LARGE SCALE GENOMIC DNA]</scope>
    <source>
        <strain evidence="1 2">NBRC 110016</strain>
    </source>
</reference>
<accession>A0ABP9W0R8</accession>
<dbReference type="Proteomes" id="UP001416858">
    <property type="component" value="Unassembled WGS sequence"/>
</dbReference>
<evidence type="ECO:0000313" key="2">
    <source>
        <dbReference type="Proteomes" id="UP001416858"/>
    </source>
</evidence>
<organism evidence="1 2">
    <name type="scientific">Novipirellula caenicola</name>
    <dbReference type="NCBI Taxonomy" id="1536901"/>
    <lineage>
        <taxon>Bacteria</taxon>
        <taxon>Pseudomonadati</taxon>
        <taxon>Planctomycetota</taxon>
        <taxon>Planctomycetia</taxon>
        <taxon>Pirellulales</taxon>
        <taxon>Pirellulaceae</taxon>
        <taxon>Novipirellula</taxon>
    </lineage>
</organism>